<reference evidence="2 3" key="1">
    <citation type="submission" date="2013-07" db="EMBL/GenBank/DDBJ databases">
        <title>The Genome Sequence of Cryptococcus heveanensis BCC8398.</title>
        <authorList>
            <consortium name="The Broad Institute Genome Sequencing Platform"/>
            <person name="Cuomo C."/>
            <person name="Litvintseva A."/>
            <person name="Chen Y."/>
            <person name="Heitman J."/>
            <person name="Sun S."/>
            <person name="Springer D."/>
            <person name="Dromer F."/>
            <person name="Young S.K."/>
            <person name="Zeng Q."/>
            <person name="Gargeya S."/>
            <person name="Fitzgerald M."/>
            <person name="Abouelleil A."/>
            <person name="Alvarado L."/>
            <person name="Berlin A.M."/>
            <person name="Chapman S.B."/>
            <person name="Dewar J."/>
            <person name="Goldberg J."/>
            <person name="Griggs A."/>
            <person name="Gujja S."/>
            <person name="Hansen M."/>
            <person name="Howarth C."/>
            <person name="Imamovic A."/>
            <person name="Larimer J."/>
            <person name="McCowan C."/>
            <person name="Murphy C."/>
            <person name="Pearson M."/>
            <person name="Priest M."/>
            <person name="Roberts A."/>
            <person name="Saif S."/>
            <person name="Shea T."/>
            <person name="Sykes S."/>
            <person name="Wortman J."/>
            <person name="Nusbaum C."/>
            <person name="Birren B."/>
        </authorList>
    </citation>
    <scope>NUCLEOTIDE SEQUENCE [LARGE SCALE GENOMIC DNA]</scope>
    <source>
        <strain evidence="2 3">BCC8398</strain>
    </source>
</reference>
<name>A0A1B9H244_9TREE</name>
<evidence type="ECO:0000256" key="1">
    <source>
        <dbReference type="SAM" id="Phobius"/>
    </source>
</evidence>
<sequence length="155" mass="16931">MNDLSKTGLEMIPTVKTVGVLTIRALDSLPLPLLVVVFLACLALLQWPMSQTPSLLPTFTPPSVEKDRLSPLPLLEKTSNRSFFTWNSGSNTLSASLQVYSPALCPMSASGTVYDKQSLTSGRGVRRGSKSPREWRMVLGVVEEVEPELERAEAV</sequence>
<accession>A0A1B9H244</accession>
<evidence type="ECO:0000313" key="2">
    <source>
        <dbReference type="EMBL" id="OCF37349.1"/>
    </source>
</evidence>
<keyword evidence="1" id="KW-0812">Transmembrane</keyword>
<proteinExistence type="predicted"/>
<feature type="transmembrane region" description="Helical" evidence="1">
    <location>
        <begin position="29"/>
        <end position="47"/>
    </location>
</feature>
<keyword evidence="1" id="KW-0472">Membrane</keyword>
<keyword evidence="3" id="KW-1185">Reference proteome</keyword>
<reference evidence="3" key="2">
    <citation type="submission" date="2013-12" db="EMBL/GenBank/DDBJ databases">
        <title>Evolution of pathogenesis and genome organization in the Tremellales.</title>
        <authorList>
            <person name="Cuomo C."/>
            <person name="Litvintseva A."/>
            <person name="Heitman J."/>
            <person name="Chen Y."/>
            <person name="Sun S."/>
            <person name="Springer D."/>
            <person name="Dromer F."/>
            <person name="Young S."/>
            <person name="Zeng Q."/>
            <person name="Chapman S."/>
            <person name="Gujja S."/>
            <person name="Saif S."/>
            <person name="Birren B."/>
        </authorList>
    </citation>
    <scope>NUCLEOTIDE SEQUENCE [LARGE SCALE GENOMIC DNA]</scope>
    <source>
        <strain evidence="3">BCC8398</strain>
    </source>
</reference>
<dbReference type="EMBL" id="KV700122">
    <property type="protein sequence ID" value="OCF37349.1"/>
    <property type="molecule type" value="Genomic_DNA"/>
</dbReference>
<gene>
    <name evidence="2" type="ORF">I316_00469</name>
</gene>
<organism evidence="2 3">
    <name type="scientific">Kwoniella heveanensis BCC8398</name>
    <dbReference type="NCBI Taxonomy" id="1296120"/>
    <lineage>
        <taxon>Eukaryota</taxon>
        <taxon>Fungi</taxon>
        <taxon>Dikarya</taxon>
        <taxon>Basidiomycota</taxon>
        <taxon>Agaricomycotina</taxon>
        <taxon>Tremellomycetes</taxon>
        <taxon>Tremellales</taxon>
        <taxon>Cryptococcaceae</taxon>
        <taxon>Kwoniella</taxon>
    </lineage>
</organism>
<keyword evidence="1" id="KW-1133">Transmembrane helix</keyword>
<evidence type="ECO:0000313" key="3">
    <source>
        <dbReference type="Proteomes" id="UP000092666"/>
    </source>
</evidence>
<dbReference type="Proteomes" id="UP000092666">
    <property type="component" value="Unassembled WGS sequence"/>
</dbReference>
<dbReference type="AlphaFoldDB" id="A0A1B9H244"/>
<dbReference type="OrthoDB" id="2564944at2759"/>
<protein>
    <submittedName>
        <fullName evidence="2">Uncharacterized protein</fullName>
    </submittedName>
</protein>